<feature type="region of interest" description="Disordered" evidence="1">
    <location>
        <begin position="1"/>
        <end position="22"/>
    </location>
</feature>
<proteinExistence type="predicted"/>
<reference evidence="2 3" key="1">
    <citation type="journal article" date="2023" name="bioRxiv">
        <title>High-quality genome assemblies of four members of thePodospora anserinaspecies complex.</title>
        <authorList>
            <person name="Ament-Velasquez S.L."/>
            <person name="Vogan A.A."/>
            <person name="Wallerman O."/>
            <person name="Hartmann F."/>
            <person name="Gautier V."/>
            <person name="Silar P."/>
            <person name="Giraud T."/>
            <person name="Johannesson H."/>
        </authorList>
    </citation>
    <scope>NUCLEOTIDE SEQUENCE [LARGE SCALE GENOMIC DNA]</scope>
    <source>
        <strain evidence="2 3">CBS 112042</strain>
    </source>
</reference>
<organism evidence="2 3">
    <name type="scientific">Podospora bellae-mahoneyi</name>
    <dbReference type="NCBI Taxonomy" id="2093777"/>
    <lineage>
        <taxon>Eukaryota</taxon>
        <taxon>Fungi</taxon>
        <taxon>Dikarya</taxon>
        <taxon>Ascomycota</taxon>
        <taxon>Pezizomycotina</taxon>
        <taxon>Sordariomycetes</taxon>
        <taxon>Sordariomycetidae</taxon>
        <taxon>Sordariales</taxon>
        <taxon>Podosporaceae</taxon>
        <taxon>Podospora</taxon>
    </lineage>
</organism>
<name>A0ABR0FL18_9PEZI</name>
<dbReference type="RefSeq" id="XP_062732696.1">
    <property type="nucleotide sequence ID" value="XM_062872695.1"/>
</dbReference>
<comment type="caution">
    <text evidence="2">The sequence shown here is derived from an EMBL/GenBank/DDBJ whole genome shotgun (WGS) entry which is preliminary data.</text>
</comment>
<evidence type="ECO:0000313" key="2">
    <source>
        <dbReference type="EMBL" id="KAK4643720.1"/>
    </source>
</evidence>
<feature type="region of interest" description="Disordered" evidence="1">
    <location>
        <begin position="56"/>
        <end position="86"/>
    </location>
</feature>
<feature type="compositionally biased region" description="Low complexity" evidence="1">
    <location>
        <begin position="62"/>
        <end position="79"/>
    </location>
</feature>
<gene>
    <name evidence="2" type="ORF">QC761_0070780</name>
</gene>
<feature type="compositionally biased region" description="Basic and acidic residues" evidence="1">
    <location>
        <begin position="8"/>
        <end position="17"/>
    </location>
</feature>
<evidence type="ECO:0000313" key="3">
    <source>
        <dbReference type="Proteomes" id="UP001322138"/>
    </source>
</evidence>
<protein>
    <submittedName>
        <fullName evidence="2">Uncharacterized protein</fullName>
    </submittedName>
</protein>
<evidence type="ECO:0000256" key="1">
    <source>
        <dbReference type="SAM" id="MobiDB-lite"/>
    </source>
</evidence>
<feature type="region of interest" description="Disordered" evidence="1">
    <location>
        <begin position="98"/>
        <end position="130"/>
    </location>
</feature>
<dbReference type="GeneID" id="87891952"/>
<sequence>MLRVLTRAMEEQDRLEREEQELEDQLSQLTAKLIRVKRTRRSLRDREERLFARGIQEEDARVAQSAVPPSGSPGASAQPNAAQDTVLWTSQALDPSLGLNWPSDLSFDPSVAGPSFQTTQDAAGGAPSTS</sequence>
<accession>A0ABR0FL18</accession>
<dbReference type="EMBL" id="JAFFGZ010000006">
    <property type="protein sequence ID" value="KAK4643720.1"/>
    <property type="molecule type" value="Genomic_DNA"/>
</dbReference>
<feature type="compositionally biased region" description="Polar residues" evidence="1">
    <location>
        <begin position="115"/>
        <end position="130"/>
    </location>
</feature>
<keyword evidence="3" id="KW-1185">Reference proteome</keyword>
<dbReference type="Proteomes" id="UP001322138">
    <property type="component" value="Unassembled WGS sequence"/>
</dbReference>